<evidence type="ECO:0000313" key="6">
    <source>
        <dbReference type="EnsemblPlants" id="KQK92984"/>
    </source>
</evidence>
<dbReference type="GO" id="GO:0003743">
    <property type="term" value="F:translation initiation factor activity"/>
    <property type="evidence" value="ECO:0007669"/>
    <property type="project" value="UniProtKB-UniRule"/>
</dbReference>
<organism evidence="6 7">
    <name type="scientific">Setaria italica</name>
    <name type="common">Foxtail millet</name>
    <name type="synonym">Panicum italicum</name>
    <dbReference type="NCBI Taxonomy" id="4555"/>
    <lineage>
        <taxon>Eukaryota</taxon>
        <taxon>Viridiplantae</taxon>
        <taxon>Streptophyta</taxon>
        <taxon>Embryophyta</taxon>
        <taxon>Tracheophyta</taxon>
        <taxon>Spermatophyta</taxon>
        <taxon>Magnoliopsida</taxon>
        <taxon>Liliopsida</taxon>
        <taxon>Poales</taxon>
        <taxon>Poaceae</taxon>
        <taxon>PACMAD clade</taxon>
        <taxon>Panicoideae</taxon>
        <taxon>Panicodae</taxon>
        <taxon>Paniceae</taxon>
        <taxon>Cenchrinae</taxon>
        <taxon>Setaria</taxon>
    </lineage>
</organism>
<dbReference type="PANTHER" id="PTHR21641">
    <property type="entry name" value="TRANSLATION INITIATION FACTOR-RELATED"/>
    <property type="match status" value="1"/>
</dbReference>
<evidence type="ECO:0000256" key="3">
    <source>
        <dbReference type="PROSITE-ProRule" id="PRU00181"/>
    </source>
</evidence>
<dbReference type="EMBL" id="AGNK02006152">
    <property type="status" value="NOT_ANNOTATED_CDS"/>
    <property type="molecule type" value="Genomic_DNA"/>
</dbReference>
<accession>K4ADH1</accession>
<keyword evidence="3" id="KW-0396">Initiation factor</keyword>
<dbReference type="Pfam" id="PF01176">
    <property type="entry name" value="eIF-1a"/>
    <property type="match status" value="1"/>
</dbReference>
<dbReference type="Proteomes" id="UP000004995">
    <property type="component" value="Unassembled WGS sequence"/>
</dbReference>
<feature type="compositionally biased region" description="Acidic residues" evidence="4">
    <location>
        <begin position="246"/>
        <end position="259"/>
    </location>
</feature>
<dbReference type="STRING" id="4555.K4ADH1"/>
<comment type="similarity">
    <text evidence="1">Belongs to the EIF1AD family.</text>
</comment>
<dbReference type="FunCoup" id="K4ADH1">
    <property type="interactions" value="1275"/>
</dbReference>
<proteinExistence type="inferred from homology"/>
<dbReference type="InterPro" id="IPR001253">
    <property type="entry name" value="TIF_eIF-1A"/>
</dbReference>
<reference evidence="6" key="2">
    <citation type="submission" date="2018-08" db="UniProtKB">
        <authorList>
            <consortium name="EnsemblPlants"/>
        </authorList>
    </citation>
    <scope>IDENTIFICATION</scope>
    <source>
        <strain evidence="6">Yugu1</strain>
    </source>
</reference>
<evidence type="ECO:0000256" key="4">
    <source>
        <dbReference type="SAM" id="MobiDB-lite"/>
    </source>
</evidence>
<dbReference type="InParanoid" id="K4ADH1"/>
<evidence type="ECO:0000259" key="5">
    <source>
        <dbReference type="PROSITE" id="PS50832"/>
    </source>
</evidence>
<dbReference type="Gramene" id="KQK92984">
    <property type="protein sequence ID" value="KQK92984"/>
    <property type="gene ID" value="SETIT_036928mg"/>
</dbReference>
<dbReference type="GO" id="GO:0003723">
    <property type="term" value="F:RNA binding"/>
    <property type="evidence" value="ECO:0007669"/>
    <property type="project" value="UniProtKB-KW"/>
</dbReference>
<dbReference type="InterPro" id="IPR039294">
    <property type="entry name" value="EIF1AD"/>
</dbReference>
<keyword evidence="3" id="KW-0648">Protein biosynthesis</keyword>
<evidence type="ECO:0000256" key="2">
    <source>
        <dbReference type="ARBA" id="ARBA00022884"/>
    </source>
</evidence>
<name>K4ADH1_SETIT</name>
<evidence type="ECO:0000256" key="1">
    <source>
        <dbReference type="ARBA" id="ARBA00007340"/>
    </source>
</evidence>
<dbReference type="InterPro" id="IPR012340">
    <property type="entry name" value="NA-bd_OB-fold"/>
</dbReference>
<dbReference type="SUPFAM" id="SSF50249">
    <property type="entry name" value="Nucleic acid-binding proteins"/>
    <property type="match status" value="1"/>
</dbReference>
<dbReference type="SMART" id="SM00652">
    <property type="entry name" value="eIF1a"/>
    <property type="match status" value="1"/>
</dbReference>
<feature type="domain" description="S1-like" evidence="5">
    <location>
        <begin position="138"/>
        <end position="201"/>
    </location>
</feature>
<dbReference type="PANTHER" id="PTHR21641:SF0">
    <property type="entry name" value="RNA-BINDING PROTEIN EIF1AD-RELATED"/>
    <property type="match status" value="1"/>
</dbReference>
<keyword evidence="7" id="KW-1185">Reference proteome</keyword>
<keyword evidence="2" id="KW-0694">RNA-binding</keyword>
<feature type="region of interest" description="Disordered" evidence="4">
    <location>
        <begin position="231"/>
        <end position="283"/>
    </location>
</feature>
<dbReference type="GO" id="GO:0005634">
    <property type="term" value="C:nucleus"/>
    <property type="evidence" value="ECO:0000318"/>
    <property type="project" value="GO_Central"/>
</dbReference>
<feature type="region of interest" description="Disordered" evidence="4">
    <location>
        <begin position="91"/>
        <end position="121"/>
    </location>
</feature>
<dbReference type="Gene3D" id="2.40.50.140">
    <property type="entry name" value="Nucleic acid-binding proteins"/>
    <property type="match status" value="1"/>
</dbReference>
<dbReference type="EnsemblPlants" id="KQK92984">
    <property type="protein sequence ID" value="KQK92984"/>
    <property type="gene ID" value="SETIT_036928mg"/>
</dbReference>
<dbReference type="InterPro" id="IPR006196">
    <property type="entry name" value="RNA-binding_domain_S1_IF1"/>
</dbReference>
<dbReference type="PROSITE" id="PS50832">
    <property type="entry name" value="S1_IF1_TYPE"/>
    <property type="match status" value="1"/>
</dbReference>
<dbReference type="HOGENOM" id="CLU_984845_0_0_1"/>
<dbReference type="AlphaFoldDB" id="K4ADH1"/>
<evidence type="ECO:0000313" key="7">
    <source>
        <dbReference type="Proteomes" id="UP000004995"/>
    </source>
</evidence>
<dbReference type="eggNOG" id="KOG2925">
    <property type="taxonomic scope" value="Eukaryota"/>
</dbReference>
<sequence>MPSSVVVNCGSASALAQSLGFNTALMPPWRRRAFSEGYIWPAGLARAHLAEANNQLPYLLPTKECDGYGKERMVVEAVCAVRNDCRRRRVYPPPSSFHPRESKAAPLAPSKKGEEQMKAGRKNLRRACDEGAAVTLAEGESIMQVLTLRGSNVIEVMDGEGVKSLALFPAKFQRSFWIKSGSFVVVDASGRDQALESGSKIACVVSQVLFHEQVRALQKSGNWPAIFKSTANEGSQAGTQVQTTQVDEEQDSDEDDDLPPLEANTNRNRLYELYSDSDSGSDS</sequence>
<reference evidence="7" key="1">
    <citation type="journal article" date="2012" name="Nat. Biotechnol.">
        <title>Reference genome sequence of the model plant Setaria.</title>
        <authorList>
            <person name="Bennetzen J.L."/>
            <person name="Schmutz J."/>
            <person name="Wang H."/>
            <person name="Percifield R."/>
            <person name="Hawkins J."/>
            <person name="Pontaroli A.C."/>
            <person name="Estep M."/>
            <person name="Feng L."/>
            <person name="Vaughn J.N."/>
            <person name="Grimwood J."/>
            <person name="Jenkins J."/>
            <person name="Barry K."/>
            <person name="Lindquist E."/>
            <person name="Hellsten U."/>
            <person name="Deshpande S."/>
            <person name="Wang X."/>
            <person name="Wu X."/>
            <person name="Mitros T."/>
            <person name="Triplett J."/>
            <person name="Yang X."/>
            <person name="Ye C.Y."/>
            <person name="Mauro-Herrera M."/>
            <person name="Wang L."/>
            <person name="Li P."/>
            <person name="Sharma M."/>
            <person name="Sharma R."/>
            <person name="Ronald P.C."/>
            <person name="Panaud O."/>
            <person name="Kellogg E.A."/>
            <person name="Brutnell T.P."/>
            <person name="Doust A.N."/>
            <person name="Tuskan G.A."/>
            <person name="Rokhsar D."/>
            <person name="Devos K.M."/>
        </authorList>
    </citation>
    <scope>NUCLEOTIDE SEQUENCE [LARGE SCALE GENOMIC DNA]</scope>
    <source>
        <strain evidence="7">cv. Yugu1</strain>
    </source>
</reference>
<protein>
    <recommendedName>
        <fullName evidence="5">S1-like domain-containing protein</fullName>
    </recommendedName>
</protein>